<feature type="transmembrane region" description="Helical" evidence="13">
    <location>
        <begin position="28"/>
        <end position="47"/>
    </location>
</feature>
<gene>
    <name evidence="15" type="ORF">RZS32_004190</name>
</gene>
<evidence type="ECO:0000259" key="14">
    <source>
        <dbReference type="SMART" id="SM00867"/>
    </source>
</evidence>
<keyword evidence="7" id="KW-0479">Metal-binding</keyword>
<keyword evidence="9 13" id="KW-1133">Transmembrane helix</keyword>
<dbReference type="Gene3D" id="1.20.950.20">
    <property type="entry name" value="Transmembrane di-heme cytochromes, Chain C"/>
    <property type="match status" value="1"/>
</dbReference>
<comment type="cofactor">
    <cofactor evidence="1">
        <name>heme b</name>
        <dbReference type="ChEBI" id="CHEBI:60344"/>
    </cofactor>
</comment>
<sequence>MYTTKIDGTPIMPMTNSNTTYGAITKSFHWLTALLILSVIPLGIFANDLAYAIKDPDVATTDADISRAAFLFSLHKTIGVTIFFVALLRILWAVSQKKPGLLNGDNTLEATAAETVHWLLYGSLVLVPLTGWIHHAATTGFAPIWWPFGQSLPFVPKDEALAHQMAGLHYILQWVLVGSVALHIAGALKHHVIDGDATLRRMLPGRMSAEPTTEQPGHALPFMAALIVWGVALGTGSALGWLKPHEAHVETAAPAVEKTQTAETAEPVVAAGDNQWIVETGTLSIAVTQLGSEIKGSFATWNADITYSETADNDGVYGTVQVSVDIASLTLGSVTSNATGADFLDAANHPTALFEAQIIEGETGLVAQGTLTIKGAEVPVAIPFELAITDGLADAQGQLTVDRRDFGVGGSDEGNVGASVVISFELTARKG</sequence>
<dbReference type="SUPFAM" id="SSF81342">
    <property type="entry name" value="Transmembrane di-heme cytochromes"/>
    <property type="match status" value="1"/>
</dbReference>
<feature type="transmembrane region" description="Helical" evidence="13">
    <location>
        <begin position="219"/>
        <end position="242"/>
    </location>
</feature>
<dbReference type="InterPro" id="IPR011577">
    <property type="entry name" value="Cyt_b561_bac/Ni-Hgenase"/>
</dbReference>
<protein>
    <submittedName>
        <fullName evidence="15">Cytochrome b/b6 domain-containing protein</fullName>
    </submittedName>
</protein>
<accession>A0ABZ2TKV9</accession>
<evidence type="ECO:0000256" key="2">
    <source>
        <dbReference type="ARBA" id="ARBA00004651"/>
    </source>
</evidence>
<evidence type="ECO:0000256" key="12">
    <source>
        <dbReference type="ARBA" id="ARBA00037975"/>
    </source>
</evidence>
<dbReference type="SMART" id="SM00867">
    <property type="entry name" value="YceI"/>
    <property type="match status" value="1"/>
</dbReference>
<keyword evidence="10" id="KW-0408">Iron</keyword>
<dbReference type="InterPro" id="IPR016174">
    <property type="entry name" value="Di-haem_cyt_TM"/>
</dbReference>
<feature type="transmembrane region" description="Helical" evidence="13">
    <location>
        <begin position="167"/>
        <end position="188"/>
    </location>
</feature>
<dbReference type="InterPro" id="IPR036761">
    <property type="entry name" value="TTHA0802/YceI-like_sf"/>
</dbReference>
<dbReference type="PANTHER" id="PTHR30529:SF7">
    <property type="entry name" value="CYTOCHROME B561 BACTERIAL_NI-HYDROGENASE DOMAIN-CONTAINING PROTEIN"/>
    <property type="match status" value="1"/>
</dbReference>
<evidence type="ECO:0000256" key="7">
    <source>
        <dbReference type="ARBA" id="ARBA00022723"/>
    </source>
</evidence>
<evidence type="ECO:0000256" key="1">
    <source>
        <dbReference type="ARBA" id="ARBA00001970"/>
    </source>
</evidence>
<evidence type="ECO:0000256" key="4">
    <source>
        <dbReference type="ARBA" id="ARBA00022475"/>
    </source>
</evidence>
<evidence type="ECO:0000256" key="11">
    <source>
        <dbReference type="ARBA" id="ARBA00023136"/>
    </source>
</evidence>
<name>A0ABZ2TKV9_9RHOB</name>
<evidence type="ECO:0000256" key="9">
    <source>
        <dbReference type="ARBA" id="ARBA00022989"/>
    </source>
</evidence>
<reference evidence="15 16" key="1">
    <citation type="submission" date="2024-02" db="EMBL/GenBank/DDBJ databases">
        <title>Roseovarius strain W115 nov., isolated from a marine algae.</title>
        <authorList>
            <person name="Lee M.W."/>
            <person name="Lee J.K."/>
            <person name="Kim J.M."/>
            <person name="Choi D.G."/>
            <person name="Baek J.H."/>
            <person name="Bayburt H."/>
            <person name="Jung J.J."/>
            <person name="Han D.M."/>
            <person name="Jeon C.O."/>
        </authorList>
    </citation>
    <scope>NUCLEOTIDE SEQUENCE [LARGE SCALE GENOMIC DNA]</scope>
    <source>
        <strain evidence="15 16">W115</strain>
    </source>
</reference>
<evidence type="ECO:0000313" key="15">
    <source>
        <dbReference type="EMBL" id="WYK19090.1"/>
    </source>
</evidence>
<evidence type="ECO:0000256" key="13">
    <source>
        <dbReference type="SAM" id="Phobius"/>
    </source>
</evidence>
<dbReference type="InterPro" id="IPR007372">
    <property type="entry name" value="Lipid/polyisoprenoid-bd_YceI"/>
</dbReference>
<keyword evidence="16" id="KW-1185">Reference proteome</keyword>
<dbReference type="Proteomes" id="UP001281305">
    <property type="component" value="Chromosome"/>
</dbReference>
<comment type="subcellular location">
    <subcellularLocation>
        <location evidence="2">Cell membrane</location>
        <topology evidence="2">Multi-pass membrane protein</topology>
    </subcellularLocation>
</comment>
<evidence type="ECO:0000256" key="6">
    <source>
        <dbReference type="ARBA" id="ARBA00022692"/>
    </source>
</evidence>
<dbReference type="Gene3D" id="2.40.128.110">
    <property type="entry name" value="Lipid/polyisoprenoid-binding, YceI-like"/>
    <property type="match status" value="1"/>
</dbReference>
<feature type="transmembrane region" description="Helical" evidence="13">
    <location>
        <begin position="118"/>
        <end position="146"/>
    </location>
</feature>
<keyword evidence="5" id="KW-0349">Heme</keyword>
<feature type="transmembrane region" description="Helical" evidence="13">
    <location>
        <begin position="68"/>
        <end position="92"/>
    </location>
</feature>
<evidence type="ECO:0000256" key="8">
    <source>
        <dbReference type="ARBA" id="ARBA00022982"/>
    </source>
</evidence>
<keyword evidence="8" id="KW-0249">Electron transport</keyword>
<organism evidence="15 16">
    <name type="scientific">Roseovarius rhodophyticola</name>
    <dbReference type="NCBI Taxonomy" id="3080827"/>
    <lineage>
        <taxon>Bacteria</taxon>
        <taxon>Pseudomonadati</taxon>
        <taxon>Pseudomonadota</taxon>
        <taxon>Alphaproteobacteria</taxon>
        <taxon>Rhodobacterales</taxon>
        <taxon>Roseobacteraceae</taxon>
        <taxon>Roseovarius</taxon>
    </lineage>
</organism>
<dbReference type="Pfam" id="PF04264">
    <property type="entry name" value="YceI"/>
    <property type="match status" value="1"/>
</dbReference>
<keyword evidence="11 13" id="KW-0472">Membrane</keyword>
<dbReference type="Pfam" id="PF01292">
    <property type="entry name" value="Ni_hydr_CYTB"/>
    <property type="match status" value="1"/>
</dbReference>
<dbReference type="SUPFAM" id="SSF101874">
    <property type="entry name" value="YceI-like"/>
    <property type="match status" value="1"/>
</dbReference>
<keyword evidence="6 13" id="KW-0812">Transmembrane</keyword>
<evidence type="ECO:0000256" key="3">
    <source>
        <dbReference type="ARBA" id="ARBA00022448"/>
    </source>
</evidence>
<comment type="similarity">
    <text evidence="12">Belongs to the cytochrome b561 family.</text>
</comment>
<keyword evidence="3" id="KW-0813">Transport</keyword>
<dbReference type="RefSeq" id="WP_339106818.1">
    <property type="nucleotide sequence ID" value="NZ_CP146606.1"/>
</dbReference>
<dbReference type="InterPro" id="IPR052168">
    <property type="entry name" value="Cytochrome_b561_oxidase"/>
</dbReference>
<dbReference type="EMBL" id="CP146606">
    <property type="protein sequence ID" value="WYK19090.1"/>
    <property type="molecule type" value="Genomic_DNA"/>
</dbReference>
<evidence type="ECO:0000256" key="10">
    <source>
        <dbReference type="ARBA" id="ARBA00023004"/>
    </source>
</evidence>
<feature type="domain" description="Lipid/polyisoprenoid-binding YceI-like" evidence="14">
    <location>
        <begin position="275"/>
        <end position="429"/>
    </location>
</feature>
<evidence type="ECO:0000256" key="5">
    <source>
        <dbReference type="ARBA" id="ARBA00022617"/>
    </source>
</evidence>
<proteinExistence type="inferred from homology"/>
<dbReference type="PANTHER" id="PTHR30529">
    <property type="entry name" value="CYTOCHROME B561"/>
    <property type="match status" value="1"/>
</dbReference>
<evidence type="ECO:0000313" key="16">
    <source>
        <dbReference type="Proteomes" id="UP001281305"/>
    </source>
</evidence>
<keyword evidence="4" id="KW-1003">Cell membrane</keyword>